<dbReference type="HOGENOM" id="CLU_246674_0_0_1"/>
<feature type="region of interest" description="Disordered" evidence="2">
    <location>
        <begin position="1599"/>
        <end position="1620"/>
    </location>
</feature>
<dbReference type="Pfam" id="PF05593">
    <property type="entry name" value="RHS_repeat"/>
    <property type="match status" value="1"/>
</dbReference>
<dbReference type="OMA" id="YQGSQAY"/>
<dbReference type="STRING" id="1284197.S8A269"/>
<dbReference type="PANTHER" id="PTHR32305:SF15">
    <property type="entry name" value="PROTEIN RHSA-RELATED"/>
    <property type="match status" value="1"/>
</dbReference>
<dbReference type="eggNOG" id="ENOG502QWB4">
    <property type="taxonomic scope" value="Eukaryota"/>
</dbReference>
<dbReference type="OrthoDB" id="442731at2759"/>
<evidence type="ECO:0000259" key="3">
    <source>
        <dbReference type="Pfam" id="PF25023"/>
    </source>
</evidence>
<dbReference type="InterPro" id="IPR006530">
    <property type="entry name" value="YD"/>
</dbReference>
<sequence>MSAYPGSQAFAQRGSGTSELIVRNSGSLVFSQKIVSLQGVVDTINFDLTLTYSVRTPGYLGLPSNWGFEISYLIPNQSLTYKGKTYIINPNWTDSTGYASGLQYLNNWGISLQFEGPTPLPNDNGEYSWKLKTTDGALYFYDELGRLVLNQDVYGNGISYYYFDMNGPSTTTLQYIEDSWGNKIEFGYNPGVVTITAPDQASSDDQKSTVITFDATGVLEILDPMGQQTTFDNQIVTGTSDYAIVGIVYPTGLQSAFDYVTFEYLDSNQNQGYIPAVQETRHTDDSDNLLDRVVYIYGEENGNNNFTGSNAGYTMGSSGDGLMDSGDMTYQYDVCTKNLDAAGNVLTMSRTTYTYLHVPVTEEKYLVDEQGDYSESMLVEYTYDIDPDLHARTPNYNVPISTVQSHNSKTTNVKTPYRQSNASYDNYGALTSEIIFTWNVETNSYETQVTNLREYAVREDLSIELMTLEHTIDGITGEERKIKHTYDDNYTQILSTGITYKPANRSTFLPWKTKSFAYDSNGRTITDTLAWTDGVEFPSETVQSSTTTNTYSYDGGILSQTVKDALGNSSTTKRDMRINRGPVVETTIPIGPSDYSFYDAIGRLTKYVDRSENTRTVEYNISPSANQICSVDAMGYVLRKSYDALGRLIKVEDNSVSDPDIVPSPIPSRVLSTVEYDAAGRQTKTTDIIGLATTYDSYDAYNRPLQSTDPLGNITTWEYNDASQSTNTSINGDLREVVTQDSFGRPLAHQKHPDSKSSINYFILTNNTYNGYGKVVQSVVSQISSKTTTQISTTTRAYDPEYSIVSESISSLPLGQAALSAYDTLMRTFVFDLFGNKYTTNKTVTYQGGTPFQHPGAIRIFDAANHLVTYRNQLEQEETYLYDANSRLQTLTRFDKSTTGYTYNNNGQLETITDTDGSAEYTYYANGRLNTVSKGSDTTSYTYTLAGDALTCSIGDIVVQKYTLDPYGRVTTEVDASKVTKVTTFNDFDQVSTVTCGGDTVTYAYGTVNHTNGTLVSETTTGGRNFTRVFTLDGFYRTQNVAVTTTDSSPGVNLLNTNMLYNARDRLQQSISSSAINDELNYTREVTYDGLDQMISDVCLSDSETTSQTLLAYDGNSNVLSATINGTTSTYSYNAIDQHTDSGFAYDINGRMTQDGKGRKYQYTADDKLVAVNSGTDASGFTYRSDNSVATYATPDATATLYYNAENINAMEMETSGNTEWTSFMHDQRRRLAGFDKSGGNTYFLESEGSTAMLLQTVDTALGYSIYGSLQTGAAPRIQDRFLWRQELTDPTHGLVYLRARFYSSDSLSFLTMDSTDKENRYSYCSGDPLNLEDPSGHDVGGTAAGMSVGLILGVIGGVLMQVFIPESAPIVVSVLAGMASGVVSGVAGDVVTHAVNHQSMGWKDWVGDVTTGIVGGGLDGALTTGVPKMLLKVEKSAEGIAAKIATQMEKKWVRAVFLNGASAAVSSIVGSLAGSAATLQAPSASGVLINAAADLGFGSIPDLATMKEMAGTAKTKLSDVGESIRTKLRRQGGGAKAATENTPLLNNDSSRVKTGAAVTGQSSGSSDASSTRRLRWLNVFIARFSRDAANKVTASNSNATVPVAGAPPKPESLTSFSQGQGIGQTWNNHVFASYSLSMPFELLENPISR</sequence>
<dbReference type="PANTHER" id="PTHR32305">
    <property type="match status" value="1"/>
</dbReference>
<comment type="caution">
    <text evidence="4">The sequence shown here is derived from an EMBL/GenBank/DDBJ whole genome shotgun (WGS) entry which is preliminary data.</text>
</comment>
<gene>
    <name evidence="4" type="ORF">H072_11407</name>
</gene>
<dbReference type="InterPro" id="IPR031325">
    <property type="entry name" value="RHS_repeat"/>
</dbReference>
<dbReference type="Pfam" id="PF25023">
    <property type="entry name" value="TEN_YD-shell"/>
    <property type="match status" value="1"/>
</dbReference>
<feature type="domain" description="Teneurin-like YD-shell" evidence="3">
    <location>
        <begin position="1023"/>
        <end position="1314"/>
    </location>
</feature>
<evidence type="ECO:0000256" key="1">
    <source>
        <dbReference type="ARBA" id="ARBA00022737"/>
    </source>
</evidence>
<dbReference type="InterPro" id="IPR056823">
    <property type="entry name" value="TEN-like_YD-shell"/>
</dbReference>
<dbReference type="NCBIfam" id="TIGR01643">
    <property type="entry name" value="YD_repeat_2x"/>
    <property type="match status" value="1"/>
</dbReference>
<evidence type="ECO:0000313" key="4">
    <source>
        <dbReference type="EMBL" id="EPS35266.1"/>
    </source>
</evidence>
<feature type="compositionally biased region" description="Polar residues" evidence="2">
    <location>
        <begin position="1540"/>
        <end position="1550"/>
    </location>
</feature>
<dbReference type="InterPro" id="IPR050708">
    <property type="entry name" value="T6SS_VgrG/RHS"/>
</dbReference>
<name>S8A269_DACHA</name>
<keyword evidence="1" id="KW-0677">Repeat</keyword>
<accession>S8A269</accession>
<dbReference type="Gene3D" id="2.180.10.10">
    <property type="entry name" value="RHS repeat-associated core"/>
    <property type="match status" value="2"/>
</dbReference>
<evidence type="ECO:0000313" key="5">
    <source>
        <dbReference type="Proteomes" id="UP000015100"/>
    </source>
</evidence>
<organism evidence="4 5">
    <name type="scientific">Dactylellina haptotyla (strain CBS 200.50)</name>
    <name type="common">Nematode-trapping fungus</name>
    <name type="synonym">Monacrosporium haptotylum</name>
    <dbReference type="NCBI Taxonomy" id="1284197"/>
    <lineage>
        <taxon>Eukaryota</taxon>
        <taxon>Fungi</taxon>
        <taxon>Dikarya</taxon>
        <taxon>Ascomycota</taxon>
        <taxon>Pezizomycotina</taxon>
        <taxon>Orbiliomycetes</taxon>
        <taxon>Orbiliales</taxon>
        <taxon>Orbiliaceae</taxon>
        <taxon>Dactylellina</taxon>
    </lineage>
</organism>
<keyword evidence="5" id="KW-1185">Reference proteome</keyword>
<proteinExistence type="predicted"/>
<dbReference type="InterPro" id="IPR022385">
    <property type="entry name" value="Rhs_assc_core"/>
</dbReference>
<dbReference type="EMBL" id="AQGS01001233">
    <property type="protein sequence ID" value="EPS35266.1"/>
    <property type="molecule type" value="Genomic_DNA"/>
</dbReference>
<reference evidence="4 5" key="1">
    <citation type="journal article" date="2013" name="PLoS Genet.">
        <title>Genomic mechanisms accounting for the adaptation to parasitism in nematode-trapping fungi.</title>
        <authorList>
            <person name="Meerupati T."/>
            <person name="Andersson K.M."/>
            <person name="Friman E."/>
            <person name="Kumar D."/>
            <person name="Tunlid A."/>
            <person name="Ahren D."/>
        </authorList>
    </citation>
    <scope>NUCLEOTIDE SEQUENCE [LARGE SCALE GENOMIC DNA]</scope>
    <source>
        <strain evidence="4 5">CBS 200.50</strain>
    </source>
</reference>
<reference evidence="5" key="2">
    <citation type="submission" date="2013-04" db="EMBL/GenBank/DDBJ databases">
        <title>Genomic mechanisms accounting for the adaptation to parasitism in nematode-trapping fungi.</title>
        <authorList>
            <person name="Ahren D.G."/>
        </authorList>
    </citation>
    <scope>NUCLEOTIDE SEQUENCE [LARGE SCALE GENOMIC DNA]</scope>
    <source>
        <strain evidence="5">CBS 200.50</strain>
    </source>
</reference>
<evidence type="ECO:0000256" key="2">
    <source>
        <dbReference type="SAM" id="MobiDB-lite"/>
    </source>
</evidence>
<dbReference type="Proteomes" id="UP000015100">
    <property type="component" value="Unassembled WGS sequence"/>
</dbReference>
<dbReference type="NCBIfam" id="TIGR03696">
    <property type="entry name" value="Rhs_assc_core"/>
    <property type="match status" value="1"/>
</dbReference>
<feature type="region of interest" description="Disordered" evidence="2">
    <location>
        <begin position="1530"/>
        <end position="1570"/>
    </location>
</feature>
<protein>
    <recommendedName>
        <fullName evidence="3">Teneurin-like YD-shell domain-containing protein</fullName>
    </recommendedName>
</protein>